<accession>A0A212C728</accession>
<comment type="caution">
    <text evidence="3">The sequence shown here is derived from an EMBL/GenBank/DDBJ whole genome shotgun (WGS) entry which is preliminary data.</text>
</comment>
<name>A0A212C728_CEREH</name>
<keyword evidence="2" id="KW-0732">Signal</keyword>
<evidence type="ECO:0000313" key="4">
    <source>
        <dbReference type="Proteomes" id="UP000242450"/>
    </source>
</evidence>
<dbReference type="Proteomes" id="UP000242450">
    <property type="component" value="Chromosome 27"/>
</dbReference>
<dbReference type="EMBL" id="MKHE01000027">
    <property type="protein sequence ID" value="OWK01762.1"/>
    <property type="molecule type" value="Genomic_DNA"/>
</dbReference>
<evidence type="ECO:0008006" key="5">
    <source>
        <dbReference type="Google" id="ProtNLM"/>
    </source>
</evidence>
<sequence length="145" mass="15680">MCVKKCLVGLTFCTCYLASYLTNKAIPVFLTLHNAAEVIICGHQKCFRKEKTSPAKICSVVLLTLAAHPTECELIESNEVKARISVKSGLRATGFLVSGESQQAPLSSSYEESKRKMPSAPGTLEYLERKQNFSEGICGGVSATS</sequence>
<organism evidence="3 4">
    <name type="scientific">Cervus elaphus hippelaphus</name>
    <name type="common">European red deer</name>
    <dbReference type="NCBI Taxonomy" id="46360"/>
    <lineage>
        <taxon>Eukaryota</taxon>
        <taxon>Metazoa</taxon>
        <taxon>Chordata</taxon>
        <taxon>Craniata</taxon>
        <taxon>Vertebrata</taxon>
        <taxon>Euteleostomi</taxon>
        <taxon>Mammalia</taxon>
        <taxon>Eutheria</taxon>
        <taxon>Laurasiatheria</taxon>
        <taxon>Artiodactyla</taxon>
        <taxon>Ruminantia</taxon>
        <taxon>Pecora</taxon>
        <taxon>Cervidae</taxon>
        <taxon>Cervinae</taxon>
        <taxon>Cervus</taxon>
    </lineage>
</organism>
<evidence type="ECO:0000313" key="3">
    <source>
        <dbReference type="EMBL" id="OWK01762.1"/>
    </source>
</evidence>
<evidence type="ECO:0000256" key="2">
    <source>
        <dbReference type="SAM" id="SignalP"/>
    </source>
</evidence>
<feature type="chain" id="PRO_5012126026" description="Secreted protein" evidence="2">
    <location>
        <begin position="19"/>
        <end position="145"/>
    </location>
</feature>
<evidence type="ECO:0000256" key="1">
    <source>
        <dbReference type="SAM" id="MobiDB-lite"/>
    </source>
</evidence>
<feature type="compositionally biased region" description="Polar residues" evidence="1">
    <location>
        <begin position="100"/>
        <end position="110"/>
    </location>
</feature>
<feature type="region of interest" description="Disordered" evidence="1">
    <location>
        <begin position="100"/>
        <end position="121"/>
    </location>
</feature>
<gene>
    <name evidence="3" type="ORF">Celaphus_00017660</name>
</gene>
<protein>
    <recommendedName>
        <fullName evidence="5">Secreted protein</fullName>
    </recommendedName>
</protein>
<dbReference type="AlphaFoldDB" id="A0A212C728"/>
<keyword evidence="4" id="KW-1185">Reference proteome</keyword>
<feature type="signal peptide" evidence="2">
    <location>
        <begin position="1"/>
        <end position="18"/>
    </location>
</feature>
<dbReference type="OrthoDB" id="417037at2759"/>
<reference evidence="3 4" key="1">
    <citation type="journal article" date="2018" name="Mol. Genet. Genomics">
        <title>The red deer Cervus elaphus genome CerEla1.0: sequencing, annotating, genes, and chromosomes.</title>
        <authorList>
            <person name="Bana N.A."/>
            <person name="Nyiri A."/>
            <person name="Nagy J."/>
            <person name="Frank K."/>
            <person name="Nagy T."/>
            <person name="Steger V."/>
            <person name="Schiller M."/>
            <person name="Lakatos P."/>
            <person name="Sugar L."/>
            <person name="Horn P."/>
            <person name="Barta E."/>
            <person name="Orosz L."/>
        </authorList>
    </citation>
    <scope>NUCLEOTIDE SEQUENCE [LARGE SCALE GENOMIC DNA]</scope>
    <source>
        <strain evidence="3">Hungarian</strain>
    </source>
</reference>
<proteinExistence type="predicted"/>